<reference evidence="6" key="1">
    <citation type="journal article" date="2016" name="PLoS Negl. Trop. Dis.">
        <title>A Deep Insight into the Sialome of Rhodnius neglectus, a Vector of Chagas Disease.</title>
        <authorList>
            <person name="Santiago P.B."/>
            <person name="Assumpcao T.C."/>
            <person name="Araujo C.N."/>
            <person name="Bastos I.M."/>
            <person name="Neves D."/>
            <person name="Silva I.G."/>
            <person name="Charneau S."/>
            <person name="Queiroz R.M."/>
            <person name="Raiol T."/>
            <person name="Oliveira J.V."/>
            <person name="Sousa M.V."/>
            <person name="Calvo E."/>
            <person name="Ribeiro J.M."/>
            <person name="Santana J.M."/>
        </authorList>
    </citation>
    <scope>NUCLEOTIDE SEQUENCE</scope>
    <source>
        <tissue evidence="6">Salivary glands</tissue>
    </source>
</reference>
<dbReference type="CDD" id="cd02440">
    <property type="entry name" value="AdoMet_MTases"/>
    <property type="match status" value="1"/>
</dbReference>
<dbReference type="GO" id="GO:0004766">
    <property type="term" value="F:spermidine synthase activity"/>
    <property type="evidence" value="ECO:0007669"/>
    <property type="project" value="TreeGrafter"/>
</dbReference>
<dbReference type="FunFam" id="3.40.50.150:FF:000013">
    <property type="entry name" value="Spermidine synthase"/>
    <property type="match status" value="1"/>
</dbReference>
<dbReference type="NCBIfam" id="NF002010">
    <property type="entry name" value="PRK00811.1"/>
    <property type="match status" value="1"/>
</dbReference>
<feature type="domain" description="PABS" evidence="5">
    <location>
        <begin position="6"/>
        <end position="241"/>
    </location>
</feature>
<dbReference type="NCBIfam" id="TIGR00417">
    <property type="entry name" value="speE"/>
    <property type="match status" value="1"/>
</dbReference>
<evidence type="ECO:0000259" key="5">
    <source>
        <dbReference type="PROSITE" id="PS51006"/>
    </source>
</evidence>
<dbReference type="Gene3D" id="3.40.50.150">
    <property type="entry name" value="Vaccinia Virus protein VP39"/>
    <property type="match status" value="1"/>
</dbReference>
<evidence type="ECO:0000256" key="4">
    <source>
        <dbReference type="RuleBase" id="RU003836"/>
    </source>
</evidence>
<dbReference type="Pfam" id="PF01564">
    <property type="entry name" value="Spermine_synth"/>
    <property type="match status" value="1"/>
</dbReference>
<protein>
    <submittedName>
        <fullName evidence="6">Putative spermidine synthase</fullName>
    </submittedName>
</protein>
<sequence length="289" mass="32545">MDLFKKSWFTEVYDMSPGMCLSIEIDKVLHHEVTKYQDILLLETKNCGRALVLDGIIQCTEFDEFSYQEMISFLPLCCHPDPKKVLIVGGGDGGVAREVVKHPSVELVDQVEIDGRVIDLCKEYLPSMAVGFTHPKLKLHVADGFAFVRNRLHNYDVIITDSSDPVGPAVPLFQLEYFQLLRNALKPGGIICSQASNPWSKTKEYADVYKICKQLFPSVGFAYTSVPTYPNGIIGFALGSLNKQTNFKEPIGVFKEEELSSMKMKYYNEDVHQAAFSLPNFIRQALKES</sequence>
<organism evidence="6">
    <name type="scientific">Rhodnius neglectus</name>
    <dbReference type="NCBI Taxonomy" id="72488"/>
    <lineage>
        <taxon>Eukaryota</taxon>
        <taxon>Metazoa</taxon>
        <taxon>Ecdysozoa</taxon>
        <taxon>Arthropoda</taxon>
        <taxon>Hexapoda</taxon>
        <taxon>Insecta</taxon>
        <taxon>Pterygota</taxon>
        <taxon>Neoptera</taxon>
        <taxon>Paraneoptera</taxon>
        <taxon>Hemiptera</taxon>
        <taxon>Heteroptera</taxon>
        <taxon>Panheteroptera</taxon>
        <taxon>Cimicomorpha</taxon>
        <taxon>Reduviidae</taxon>
        <taxon>Triatominae</taxon>
        <taxon>Rhodnius</taxon>
    </lineage>
</organism>
<dbReference type="GO" id="GO:0008295">
    <property type="term" value="P:spermidine biosynthetic process"/>
    <property type="evidence" value="ECO:0007669"/>
    <property type="project" value="TreeGrafter"/>
</dbReference>
<evidence type="ECO:0000256" key="3">
    <source>
        <dbReference type="PROSITE-ProRule" id="PRU00354"/>
    </source>
</evidence>
<dbReference type="InterPro" id="IPR030374">
    <property type="entry name" value="PABS"/>
</dbReference>
<dbReference type="InterPro" id="IPR037163">
    <property type="entry name" value="Spermidine_synt_N_sf"/>
</dbReference>
<accession>A0A0N7Z9A0</accession>
<feature type="active site" description="Proton acceptor" evidence="3">
    <location>
        <position position="161"/>
    </location>
</feature>
<keyword evidence="3" id="KW-0620">Polyamine biosynthesis</keyword>
<dbReference type="PANTHER" id="PTHR11558">
    <property type="entry name" value="SPERMIDINE/SPERMINE SYNTHASE"/>
    <property type="match status" value="1"/>
</dbReference>
<evidence type="ECO:0000256" key="2">
    <source>
        <dbReference type="ARBA" id="ARBA00022679"/>
    </source>
</evidence>
<dbReference type="InterPro" id="IPR001045">
    <property type="entry name" value="Spermi_synthase"/>
</dbReference>
<dbReference type="InterPro" id="IPR035246">
    <property type="entry name" value="Spermidine_synt_N"/>
</dbReference>
<evidence type="ECO:0000313" key="6">
    <source>
        <dbReference type="EMBL" id="JAI55464.1"/>
    </source>
</evidence>
<dbReference type="SUPFAM" id="SSF53335">
    <property type="entry name" value="S-adenosyl-L-methionine-dependent methyltransferases"/>
    <property type="match status" value="1"/>
</dbReference>
<evidence type="ECO:0000256" key="1">
    <source>
        <dbReference type="ARBA" id="ARBA00007867"/>
    </source>
</evidence>
<keyword evidence="2 3" id="KW-0808">Transferase</keyword>
<comment type="similarity">
    <text evidence="1 4">Belongs to the spermidine/spermine synthase family.</text>
</comment>
<dbReference type="Gene3D" id="2.30.140.10">
    <property type="entry name" value="Spermidine synthase, tetramerisation domain"/>
    <property type="match status" value="1"/>
</dbReference>
<dbReference type="EMBL" id="GDKW01001131">
    <property type="protein sequence ID" value="JAI55464.1"/>
    <property type="molecule type" value="mRNA"/>
</dbReference>
<dbReference type="PROSITE" id="PS51006">
    <property type="entry name" value="PABS_2"/>
    <property type="match status" value="1"/>
</dbReference>
<dbReference type="GO" id="GO:0005829">
    <property type="term" value="C:cytosol"/>
    <property type="evidence" value="ECO:0007669"/>
    <property type="project" value="TreeGrafter"/>
</dbReference>
<dbReference type="InterPro" id="IPR030373">
    <property type="entry name" value="PABS_CS"/>
</dbReference>
<dbReference type="PANTHER" id="PTHR11558:SF11">
    <property type="entry name" value="SPERMIDINE SYNTHASE"/>
    <property type="match status" value="1"/>
</dbReference>
<dbReference type="PROSITE" id="PS01330">
    <property type="entry name" value="PABS_1"/>
    <property type="match status" value="1"/>
</dbReference>
<dbReference type="AlphaFoldDB" id="A0A0N7Z9A0"/>
<name>A0A0N7Z9A0_9HEMI</name>
<proteinExistence type="evidence at transcript level"/>
<dbReference type="Pfam" id="PF17284">
    <property type="entry name" value="Spermine_synt_N"/>
    <property type="match status" value="1"/>
</dbReference>
<dbReference type="HAMAP" id="MF_00198">
    <property type="entry name" value="Spermidine_synth"/>
    <property type="match status" value="1"/>
</dbReference>
<dbReference type="InterPro" id="IPR029063">
    <property type="entry name" value="SAM-dependent_MTases_sf"/>
</dbReference>